<proteinExistence type="inferred from homology"/>
<organism evidence="7 8">
    <name type="scientific">Zostera marina</name>
    <name type="common">Eelgrass</name>
    <dbReference type="NCBI Taxonomy" id="29655"/>
    <lineage>
        <taxon>Eukaryota</taxon>
        <taxon>Viridiplantae</taxon>
        <taxon>Streptophyta</taxon>
        <taxon>Embryophyta</taxon>
        <taxon>Tracheophyta</taxon>
        <taxon>Spermatophyta</taxon>
        <taxon>Magnoliopsida</taxon>
        <taxon>Liliopsida</taxon>
        <taxon>Zosteraceae</taxon>
        <taxon>Zostera</taxon>
    </lineage>
</organism>
<dbReference type="STRING" id="29655.A0A0K9PB67"/>
<dbReference type="Proteomes" id="UP000036987">
    <property type="component" value="Unassembled WGS sequence"/>
</dbReference>
<accession>A0A0K9PB67</accession>
<sequence>MGSGHRILSFALLLVSISTAVSDPAAKKVNLSLYYESLCPYSARFIVNQLDKIFSNGLISIVDLQLFPYGNAKVLSDGEIICQHGSYECLLNTVEACAIDAWPAVTEHFKFINCVEEMVVDGTYPQWKTCFDRFDDLDSQFVLNCTAGAHGKQLEYEYGAQTDALVPPHQYVPWVLVNGLPLYDDYYKFEIQVCKAYQGEPPKVCQEYQLPVQSSSLIKEIKNSQVSYKDQILIRELSE</sequence>
<keyword evidence="8" id="KW-1185">Reference proteome</keyword>
<dbReference type="PANTHER" id="PTHR13234:SF8">
    <property type="entry name" value="GAMMA-INTERFERON-INDUCIBLE LYSOSOMAL THIOL REDUCTASE"/>
    <property type="match status" value="1"/>
</dbReference>
<evidence type="ECO:0000256" key="2">
    <source>
        <dbReference type="ARBA" id="ARBA00005679"/>
    </source>
</evidence>
<evidence type="ECO:0000313" key="7">
    <source>
        <dbReference type="EMBL" id="KMZ65435.1"/>
    </source>
</evidence>
<reference evidence="8" key="1">
    <citation type="journal article" date="2016" name="Nature">
        <title>The genome of the seagrass Zostera marina reveals angiosperm adaptation to the sea.</title>
        <authorList>
            <person name="Olsen J.L."/>
            <person name="Rouze P."/>
            <person name="Verhelst B."/>
            <person name="Lin Y.-C."/>
            <person name="Bayer T."/>
            <person name="Collen J."/>
            <person name="Dattolo E."/>
            <person name="De Paoli E."/>
            <person name="Dittami S."/>
            <person name="Maumus F."/>
            <person name="Michel G."/>
            <person name="Kersting A."/>
            <person name="Lauritano C."/>
            <person name="Lohaus R."/>
            <person name="Toepel M."/>
            <person name="Tonon T."/>
            <person name="Vanneste K."/>
            <person name="Amirebrahimi M."/>
            <person name="Brakel J."/>
            <person name="Bostroem C."/>
            <person name="Chovatia M."/>
            <person name="Grimwood J."/>
            <person name="Jenkins J.W."/>
            <person name="Jueterbock A."/>
            <person name="Mraz A."/>
            <person name="Stam W.T."/>
            <person name="Tice H."/>
            <person name="Bornberg-Bauer E."/>
            <person name="Green P.J."/>
            <person name="Pearson G.A."/>
            <person name="Procaccini G."/>
            <person name="Duarte C.M."/>
            <person name="Schmutz J."/>
            <person name="Reusch T.B.H."/>
            <person name="Van de Peer Y."/>
        </authorList>
    </citation>
    <scope>NUCLEOTIDE SEQUENCE [LARGE SCALE GENOMIC DNA]</scope>
    <source>
        <strain evidence="8">cv. Finnish</strain>
    </source>
</reference>
<keyword evidence="3" id="KW-0964">Secreted</keyword>
<dbReference type="AlphaFoldDB" id="A0A0K9PB67"/>
<keyword evidence="5" id="KW-0325">Glycoprotein</keyword>
<dbReference type="PANTHER" id="PTHR13234">
    <property type="entry name" value="GAMMA-INTERFERON INDUCIBLE LYSOSOMAL THIOL REDUCTASE GILT"/>
    <property type="match status" value="1"/>
</dbReference>
<dbReference type="OMA" id="NSAKACT"/>
<dbReference type="Pfam" id="PF03227">
    <property type="entry name" value="GILT"/>
    <property type="match status" value="1"/>
</dbReference>
<comment type="subcellular location">
    <subcellularLocation>
        <location evidence="1">Secreted</location>
    </subcellularLocation>
</comment>
<feature type="signal peptide" evidence="6">
    <location>
        <begin position="1"/>
        <end position="22"/>
    </location>
</feature>
<dbReference type="OrthoDB" id="958254at2759"/>
<evidence type="ECO:0000256" key="3">
    <source>
        <dbReference type="ARBA" id="ARBA00022525"/>
    </source>
</evidence>
<keyword evidence="4 6" id="KW-0732">Signal</keyword>
<dbReference type="InterPro" id="IPR004911">
    <property type="entry name" value="Interferon-induced_GILT"/>
</dbReference>
<protein>
    <submittedName>
        <fullName evidence="7">Gamma-interferon-inducible lysosomal thiol reductase</fullName>
    </submittedName>
</protein>
<evidence type="ECO:0000256" key="6">
    <source>
        <dbReference type="SAM" id="SignalP"/>
    </source>
</evidence>
<dbReference type="EMBL" id="LFYR01001032">
    <property type="protein sequence ID" value="KMZ65435.1"/>
    <property type="molecule type" value="Genomic_DNA"/>
</dbReference>
<comment type="caution">
    <text evidence="7">The sequence shown here is derived from an EMBL/GenBank/DDBJ whole genome shotgun (WGS) entry which is preliminary data.</text>
</comment>
<evidence type="ECO:0000256" key="1">
    <source>
        <dbReference type="ARBA" id="ARBA00004613"/>
    </source>
</evidence>
<gene>
    <name evidence="7" type="ORF">ZOSMA_31G00210</name>
</gene>
<evidence type="ECO:0000256" key="5">
    <source>
        <dbReference type="ARBA" id="ARBA00023180"/>
    </source>
</evidence>
<feature type="chain" id="PRO_5005527811" evidence="6">
    <location>
        <begin position="23"/>
        <end position="239"/>
    </location>
</feature>
<evidence type="ECO:0000313" key="8">
    <source>
        <dbReference type="Proteomes" id="UP000036987"/>
    </source>
</evidence>
<evidence type="ECO:0000256" key="4">
    <source>
        <dbReference type="ARBA" id="ARBA00022729"/>
    </source>
</evidence>
<name>A0A0K9PB67_ZOSMR</name>
<dbReference type="GO" id="GO:0005576">
    <property type="term" value="C:extracellular region"/>
    <property type="evidence" value="ECO:0007669"/>
    <property type="project" value="UniProtKB-SubCell"/>
</dbReference>
<comment type="similarity">
    <text evidence="2">Belongs to the GILT family.</text>
</comment>
<dbReference type="GO" id="GO:0016671">
    <property type="term" value="F:oxidoreductase activity, acting on a sulfur group of donors, disulfide as acceptor"/>
    <property type="evidence" value="ECO:0007669"/>
    <property type="project" value="InterPro"/>
</dbReference>
<dbReference type="GO" id="GO:0016491">
    <property type="term" value="F:oxidoreductase activity"/>
    <property type="evidence" value="ECO:0000318"/>
    <property type="project" value="GO_Central"/>
</dbReference>